<keyword evidence="3" id="KW-1185">Reference proteome</keyword>
<accession>A0ABY4CNG8</accession>
<dbReference type="Pfam" id="PF17989">
    <property type="entry name" value="ALP_N"/>
    <property type="match status" value="1"/>
</dbReference>
<dbReference type="InterPro" id="IPR040607">
    <property type="entry name" value="ALP_N"/>
</dbReference>
<name>A0ABY4CNG8_9BACL</name>
<organism evidence="2 3">
    <name type="scientific">Fodinisporobacter ferrooxydans</name>
    <dbReference type="NCBI Taxonomy" id="2901836"/>
    <lineage>
        <taxon>Bacteria</taxon>
        <taxon>Bacillati</taxon>
        <taxon>Bacillota</taxon>
        <taxon>Bacilli</taxon>
        <taxon>Bacillales</taxon>
        <taxon>Alicyclobacillaceae</taxon>
        <taxon>Fodinisporobacter</taxon>
    </lineage>
</organism>
<evidence type="ECO:0000313" key="3">
    <source>
        <dbReference type="Proteomes" id="UP000830167"/>
    </source>
</evidence>
<dbReference type="EMBL" id="CP089291">
    <property type="protein sequence ID" value="UOF90738.1"/>
    <property type="molecule type" value="Genomic_DNA"/>
</dbReference>
<dbReference type="InterPro" id="IPR043129">
    <property type="entry name" value="ATPase_NBD"/>
</dbReference>
<protein>
    <submittedName>
        <fullName evidence="2">ParM/StbA family protein</fullName>
    </submittedName>
</protein>
<dbReference type="SUPFAM" id="SSF53067">
    <property type="entry name" value="Actin-like ATPase domain"/>
    <property type="match status" value="2"/>
</dbReference>
<dbReference type="CDD" id="cd10227">
    <property type="entry name" value="ASKHA_NBD_ParM-like"/>
    <property type="match status" value="1"/>
</dbReference>
<evidence type="ECO:0000259" key="1">
    <source>
        <dbReference type="Pfam" id="PF17989"/>
    </source>
</evidence>
<evidence type="ECO:0000313" key="2">
    <source>
        <dbReference type="EMBL" id="UOF90738.1"/>
    </source>
</evidence>
<dbReference type="Proteomes" id="UP000830167">
    <property type="component" value="Chromosome"/>
</dbReference>
<feature type="domain" description="Actin-like protein N-terminal" evidence="1">
    <location>
        <begin position="7"/>
        <end position="149"/>
    </location>
</feature>
<dbReference type="Gene3D" id="3.30.420.40">
    <property type="match status" value="1"/>
</dbReference>
<reference evidence="2" key="1">
    <citation type="submission" date="2021-12" db="EMBL/GenBank/DDBJ databases">
        <title>Alicyclobacillaceae gen. nov., sp. nov., isolated from chalcocite enrichment system.</title>
        <authorList>
            <person name="Jiang Z."/>
        </authorList>
    </citation>
    <scope>NUCLEOTIDE SEQUENCE</scope>
    <source>
        <strain evidence="2">MYW30-H2</strain>
    </source>
</reference>
<gene>
    <name evidence="2" type="ORF">LSG31_00200</name>
</gene>
<dbReference type="RefSeq" id="WP_347437438.1">
    <property type="nucleotide sequence ID" value="NZ_CP089291.1"/>
</dbReference>
<proteinExistence type="predicted"/>
<sequence length="272" mass="30058">MALMIVGVDAGRNGIKVVGDGVREYFPACLGAYLKPKLEVELSRTDMVVDYAGQQYYVGGIAKIESPDGTQMMIKSKVHLDTKIFVLTALHRVVPDRSSIFLVTGEPIENHTAGEKLRLKQLLLGDHTITVNQEEKSFSIVRVEVAAEAATFGWALRRTDRFHVVDPGGRTVNYATFQYGKWINRLSGSLDYGLDTVEINSSMFARMTVAELSKRLGSLSPIILIGGKASVLSDYFRQYTSDVEAYHDALYANAWAFREAGVNAIESARQAQ</sequence>